<feature type="domain" description="Fatty acid desaturase" evidence="2">
    <location>
        <begin position="35"/>
        <end position="272"/>
    </location>
</feature>
<proteinExistence type="predicted"/>
<dbReference type="CDD" id="cd03509">
    <property type="entry name" value="DesA_FADS-like"/>
    <property type="match status" value="1"/>
</dbReference>
<name>A0ABY8F9F2_9HYPH</name>
<keyword evidence="4" id="KW-1185">Reference proteome</keyword>
<keyword evidence="1" id="KW-0472">Membrane</keyword>
<keyword evidence="1" id="KW-0812">Transmembrane</keyword>
<evidence type="ECO:0000313" key="4">
    <source>
        <dbReference type="Proteomes" id="UP001209803"/>
    </source>
</evidence>
<dbReference type="Pfam" id="PF00487">
    <property type="entry name" value="FA_desaturase"/>
    <property type="match status" value="1"/>
</dbReference>
<feature type="transmembrane region" description="Helical" evidence="1">
    <location>
        <begin position="12"/>
        <end position="45"/>
    </location>
</feature>
<evidence type="ECO:0000256" key="1">
    <source>
        <dbReference type="SAM" id="Phobius"/>
    </source>
</evidence>
<keyword evidence="1" id="KW-1133">Transmembrane helix</keyword>
<evidence type="ECO:0000259" key="2">
    <source>
        <dbReference type="Pfam" id="PF00487"/>
    </source>
</evidence>
<gene>
    <name evidence="3" type="ORF">K1718_05555</name>
</gene>
<evidence type="ECO:0000313" key="3">
    <source>
        <dbReference type="EMBL" id="WFE90812.1"/>
    </source>
</evidence>
<dbReference type="Proteomes" id="UP001209803">
    <property type="component" value="Chromosome"/>
</dbReference>
<protein>
    <submittedName>
        <fullName evidence="3">Fatty acid desaturase</fullName>
    </submittedName>
</protein>
<reference evidence="3 4" key="1">
    <citation type="submission" date="2023-03" db="EMBL/GenBank/DDBJ databases">
        <title>Roseibium porphyridii sp. nov. and Roseibium rhodosorbium sp. nov. isolated from marine algae, Porphyridium cruentum and Rhodosorus marinus, respectively.</title>
        <authorList>
            <person name="Lee M.W."/>
            <person name="Choi B.J."/>
            <person name="Lee J.K."/>
            <person name="Choi D.G."/>
            <person name="Baek J.H."/>
            <person name="Bayburt H."/>
            <person name="Kim J.M."/>
            <person name="Han D.M."/>
            <person name="Kim K.H."/>
            <person name="Jeon C.O."/>
        </authorList>
    </citation>
    <scope>NUCLEOTIDE SEQUENCE [LARGE SCALE GENOMIC DNA]</scope>
    <source>
        <strain evidence="3 4">KMA01</strain>
    </source>
</reference>
<feature type="transmembrane region" description="Helical" evidence="1">
    <location>
        <begin position="160"/>
        <end position="181"/>
    </location>
</feature>
<organism evidence="3 4">
    <name type="scientific">Roseibium porphyridii</name>
    <dbReference type="NCBI Taxonomy" id="2866279"/>
    <lineage>
        <taxon>Bacteria</taxon>
        <taxon>Pseudomonadati</taxon>
        <taxon>Pseudomonadota</taxon>
        <taxon>Alphaproteobacteria</taxon>
        <taxon>Hyphomicrobiales</taxon>
        <taxon>Stappiaceae</taxon>
        <taxon>Roseibium</taxon>
    </lineage>
</organism>
<sequence>MPRENVCEWPTLALILGVSAIWMLLIGSYGMLGGWIVCPLAAVLVTLQASLQHEVLHGHPTRSPAINEALVYCSLNLFIPYRRFKSLHLRHHNNDRLTDPYDDPESFYLAWADWQRLPSVIRFILTLNNTLLGRLLMGPAVSTIGFVGSEVRLMLRGDGAVLKAWAHHVAGIVPVLLFVVYIGGMSIWLYILCVAYPALSLLMLRTFAEHRAHEDAEARSIVVENSPVFALLFLNNNLHVVHHAHPRAPWYELPAIYREGRAAWQRRNKGYVFDSYLDLAKRYLFKVKEPVVHPIKYRKEIAGGPPAQVSSTGGAAH</sequence>
<dbReference type="EMBL" id="CP120863">
    <property type="protein sequence ID" value="WFE90812.1"/>
    <property type="molecule type" value="Genomic_DNA"/>
</dbReference>
<accession>A0ABY8F9F2</accession>
<dbReference type="RefSeq" id="WP_265682906.1">
    <property type="nucleotide sequence ID" value="NZ_CP120863.1"/>
</dbReference>
<dbReference type="InterPro" id="IPR005804">
    <property type="entry name" value="FA_desaturase_dom"/>
</dbReference>